<dbReference type="InterPro" id="IPR036249">
    <property type="entry name" value="Thioredoxin-like_sf"/>
</dbReference>
<dbReference type="KEGG" id="glo:Glov_2587"/>
<sequence>MFRIVILLIFLVWVPSASAAADNSWLKKIPLHDAIRVGTGNKIVVEISDPDCRFSRRMARYWAMRKDVTRYIFLIALKNHPDAAQKAHYILSSPDRAAAYQQVFSGSLDFDEKLAARRYNDHGALKRHQAVAAKLDVVGTPTYFLSGARVNGAKVKELELLLGGKSIPFDVEGESPYSQ</sequence>
<feature type="signal peptide" evidence="1">
    <location>
        <begin position="1"/>
        <end position="19"/>
    </location>
</feature>
<dbReference type="PANTHER" id="PTHR35272">
    <property type="entry name" value="THIOL:DISULFIDE INTERCHANGE PROTEIN DSBC-RELATED"/>
    <property type="match status" value="1"/>
</dbReference>
<name>B3E6F3_TRIL1</name>
<proteinExistence type="predicted"/>
<dbReference type="OrthoDB" id="9800545at2"/>
<dbReference type="HOGENOM" id="CLU_128687_0_0_7"/>
<reference evidence="3 4" key="1">
    <citation type="submission" date="2008-05" db="EMBL/GenBank/DDBJ databases">
        <title>Complete sequence of chromosome of Geobacter lovleyi SZ.</title>
        <authorList>
            <consortium name="US DOE Joint Genome Institute"/>
            <person name="Lucas S."/>
            <person name="Copeland A."/>
            <person name="Lapidus A."/>
            <person name="Glavina del Rio T."/>
            <person name="Dalin E."/>
            <person name="Tice H."/>
            <person name="Bruce D."/>
            <person name="Goodwin L."/>
            <person name="Pitluck S."/>
            <person name="Chertkov O."/>
            <person name="Meincke L."/>
            <person name="Brettin T."/>
            <person name="Detter J.C."/>
            <person name="Han C."/>
            <person name="Tapia R."/>
            <person name="Kuske C.R."/>
            <person name="Schmutz J."/>
            <person name="Larimer F."/>
            <person name="Land M."/>
            <person name="Hauser L."/>
            <person name="Kyrpides N."/>
            <person name="Mikhailova N."/>
            <person name="Sung Y."/>
            <person name="Fletcher K.E."/>
            <person name="Ritalahti K.M."/>
            <person name="Loeffler F.E."/>
            <person name="Richardson P."/>
        </authorList>
    </citation>
    <scope>NUCLEOTIDE SEQUENCE [LARGE SCALE GENOMIC DNA]</scope>
    <source>
        <strain evidence="4">ATCC BAA-1151 / DSM 17278 / SZ</strain>
    </source>
</reference>
<dbReference type="EMBL" id="CP001089">
    <property type="protein sequence ID" value="ACD96300.1"/>
    <property type="molecule type" value="Genomic_DNA"/>
</dbReference>
<dbReference type="RefSeq" id="WP_012470632.1">
    <property type="nucleotide sequence ID" value="NC_010814.1"/>
</dbReference>
<dbReference type="PANTHER" id="PTHR35272:SF3">
    <property type="entry name" value="THIOL:DISULFIDE INTERCHANGE PROTEIN DSBC"/>
    <property type="match status" value="1"/>
</dbReference>
<evidence type="ECO:0000313" key="3">
    <source>
        <dbReference type="EMBL" id="ACD96300.1"/>
    </source>
</evidence>
<dbReference type="InterPro" id="IPR051470">
    <property type="entry name" value="Thiol:disulfide_interchange"/>
</dbReference>
<dbReference type="Pfam" id="PF13098">
    <property type="entry name" value="Thioredoxin_2"/>
    <property type="match status" value="1"/>
</dbReference>
<keyword evidence="1" id="KW-0732">Signal</keyword>
<evidence type="ECO:0000259" key="2">
    <source>
        <dbReference type="Pfam" id="PF13098"/>
    </source>
</evidence>
<dbReference type="Gene3D" id="3.40.30.10">
    <property type="entry name" value="Glutaredoxin"/>
    <property type="match status" value="1"/>
</dbReference>
<dbReference type="Proteomes" id="UP000002420">
    <property type="component" value="Chromosome"/>
</dbReference>
<evidence type="ECO:0000256" key="1">
    <source>
        <dbReference type="SAM" id="SignalP"/>
    </source>
</evidence>
<feature type="chain" id="PRO_5002787640" description="Thioredoxin-like fold domain-containing protein" evidence="1">
    <location>
        <begin position="20"/>
        <end position="179"/>
    </location>
</feature>
<evidence type="ECO:0000313" key="4">
    <source>
        <dbReference type="Proteomes" id="UP000002420"/>
    </source>
</evidence>
<dbReference type="InterPro" id="IPR012336">
    <property type="entry name" value="Thioredoxin-like_fold"/>
</dbReference>
<gene>
    <name evidence="3" type="ordered locus">Glov_2587</name>
</gene>
<protein>
    <recommendedName>
        <fullName evidence="2">Thioredoxin-like fold domain-containing protein</fullName>
    </recommendedName>
</protein>
<keyword evidence="4" id="KW-1185">Reference proteome</keyword>
<accession>B3E6F3</accession>
<dbReference type="SUPFAM" id="SSF52833">
    <property type="entry name" value="Thioredoxin-like"/>
    <property type="match status" value="1"/>
</dbReference>
<dbReference type="AlphaFoldDB" id="B3E6F3"/>
<organism evidence="3 4">
    <name type="scientific">Trichlorobacter lovleyi (strain ATCC BAA-1151 / DSM 17278 / SZ)</name>
    <name type="common">Geobacter lovleyi</name>
    <dbReference type="NCBI Taxonomy" id="398767"/>
    <lineage>
        <taxon>Bacteria</taxon>
        <taxon>Pseudomonadati</taxon>
        <taxon>Thermodesulfobacteriota</taxon>
        <taxon>Desulfuromonadia</taxon>
        <taxon>Geobacterales</taxon>
        <taxon>Geobacteraceae</taxon>
        <taxon>Trichlorobacter</taxon>
    </lineage>
</organism>
<feature type="domain" description="Thioredoxin-like fold" evidence="2">
    <location>
        <begin position="38"/>
        <end position="149"/>
    </location>
</feature>
<dbReference type="STRING" id="398767.Glov_2587"/>
<dbReference type="eggNOG" id="COG1651">
    <property type="taxonomic scope" value="Bacteria"/>
</dbReference>